<dbReference type="Pfam" id="PF03646">
    <property type="entry name" value="FlaG"/>
    <property type="match status" value="1"/>
</dbReference>
<dbReference type="RefSeq" id="WP_226751806.1">
    <property type="nucleotide sequence ID" value="NZ_JAEINI020000010.1"/>
</dbReference>
<dbReference type="PANTHER" id="PTHR37166">
    <property type="entry name" value="PROTEIN FLAG"/>
    <property type="match status" value="1"/>
</dbReference>
<evidence type="ECO:0000313" key="2">
    <source>
        <dbReference type="Proteomes" id="UP000633814"/>
    </source>
</evidence>
<name>A0ABS8C5X2_9ALTE</name>
<protein>
    <submittedName>
        <fullName evidence="1">Flagellar protein FlaG</fullName>
    </submittedName>
</protein>
<dbReference type="EMBL" id="JAEINI020000010">
    <property type="protein sequence ID" value="MCB5227744.1"/>
    <property type="molecule type" value="Genomic_DNA"/>
</dbReference>
<dbReference type="InterPro" id="IPR035924">
    <property type="entry name" value="FlaG-like_sf"/>
</dbReference>
<dbReference type="Proteomes" id="UP000633814">
    <property type="component" value="Unassembled WGS sequence"/>
</dbReference>
<proteinExistence type="predicted"/>
<keyword evidence="1" id="KW-0966">Cell projection</keyword>
<dbReference type="PANTHER" id="PTHR37166:SF1">
    <property type="entry name" value="PROTEIN FLAG"/>
    <property type="match status" value="1"/>
</dbReference>
<accession>A0ABS8C5X2</accession>
<keyword evidence="2" id="KW-1185">Reference proteome</keyword>
<evidence type="ECO:0000313" key="1">
    <source>
        <dbReference type="EMBL" id="MCB5227744.1"/>
    </source>
</evidence>
<reference evidence="1 2" key="1">
    <citation type="submission" date="2021-10" db="EMBL/GenBank/DDBJ databases">
        <title>Alishewanella koreense sp. nov. isolated from seawater of southwestern coast in South Korea and the proposal for the reclassification of Rheinheimera perlucida and Rheinheimera tuosuensis as Arsukibacterium perlucida and Arsukibacterium tuosuensis.</title>
        <authorList>
            <person name="Kim K.H."/>
            <person name="Ruan W."/>
            <person name="Kim K.R."/>
            <person name="Baek J.H."/>
            <person name="Jeon C.O."/>
        </authorList>
    </citation>
    <scope>NUCLEOTIDE SEQUENCE [LARGE SCALE GENOMIC DNA]</scope>
    <source>
        <strain evidence="1 2">16-MA</strain>
    </source>
</reference>
<comment type="caution">
    <text evidence="1">The sequence shown here is derived from an EMBL/GenBank/DDBJ whole genome shotgun (WGS) entry which is preliminary data.</text>
</comment>
<dbReference type="SUPFAM" id="SSF160214">
    <property type="entry name" value="FlaG-like"/>
    <property type="match status" value="1"/>
</dbReference>
<keyword evidence="1" id="KW-0282">Flagellum</keyword>
<dbReference type="InterPro" id="IPR005186">
    <property type="entry name" value="FlaG"/>
</dbReference>
<gene>
    <name evidence="1" type="ORF">JAO78_013075</name>
</gene>
<dbReference type="Gene3D" id="3.30.160.170">
    <property type="entry name" value="FlaG-like"/>
    <property type="match status" value="1"/>
</dbReference>
<sequence>MNTVTNAAVSITNKTDFNSKAANAEQLRPLAKQETAVDAKVNAVLPSAAEVENALSIVNKAAIFEQRSLSFMVDEASGRSIIKVMDRSNDQLIRQIPSEELIKVAQDIKKLQEEMGQSLGVLVDKQV</sequence>
<keyword evidence="1" id="KW-0969">Cilium</keyword>
<organism evidence="1 2">
    <name type="scientific">Alishewanella maricola</name>
    <dbReference type="NCBI Taxonomy" id="2795740"/>
    <lineage>
        <taxon>Bacteria</taxon>
        <taxon>Pseudomonadati</taxon>
        <taxon>Pseudomonadota</taxon>
        <taxon>Gammaproteobacteria</taxon>
        <taxon>Alteromonadales</taxon>
        <taxon>Alteromonadaceae</taxon>
        <taxon>Alishewanella</taxon>
    </lineage>
</organism>